<reference evidence="2 3" key="1">
    <citation type="journal article" date="2012" name="Nature">
        <title>Repeated polyploidization of Gossypium genomes and the evolution of spinnable cotton fibres.</title>
        <authorList>
            <person name="Paterson A.H."/>
            <person name="Wendel J.F."/>
            <person name="Gundlach H."/>
            <person name="Guo H."/>
            <person name="Jenkins J."/>
            <person name="Jin D."/>
            <person name="Llewellyn D."/>
            <person name="Showmaker K.C."/>
            <person name="Shu S."/>
            <person name="Udall J."/>
            <person name="Yoo M.J."/>
            <person name="Byers R."/>
            <person name="Chen W."/>
            <person name="Doron-Faigenboim A."/>
            <person name="Duke M.V."/>
            <person name="Gong L."/>
            <person name="Grimwood J."/>
            <person name="Grover C."/>
            <person name="Grupp K."/>
            <person name="Hu G."/>
            <person name="Lee T.H."/>
            <person name="Li J."/>
            <person name="Lin L."/>
            <person name="Liu T."/>
            <person name="Marler B.S."/>
            <person name="Page J.T."/>
            <person name="Roberts A.W."/>
            <person name="Romanel E."/>
            <person name="Sanders W.S."/>
            <person name="Szadkowski E."/>
            <person name="Tan X."/>
            <person name="Tang H."/>
            <person name="Xu C."/>
            <person name="Wang J."/>
            <person name="Wang Z."/>
            <person name="Zhang D."/>
            <person name="Zhang L."/>
            <person name="Ashrafi H."/>
            <person name="Bedon F."/>
            <person name="Bowers J.E."/>
            <person name="Brubaker C.L."/>
            <person name="Chee P.W."/>
            <person name="Das S."/>
            <person name="Gingle A.R."/>
            <person name="Haigler C.H."/>
            <person name="Harker D."/>
            <person name="Hoffmann L.V."/>
            <person name="Hovav R."/>
            <person name="Jones D.C."/>
            <person name="Lemke C."/>
            <person name="Mansoor S."/>
            <person name="ur Rahman M."/>
            <person name="Rainville L.N."/>
            <person name="Rambani A."/>
            <person name="Reddy U.K."/>
            <person name="Rong J.K."/>
            <person name="Saranga Y."/>
            <person name="Scheffler B.E."/>
            <person name="Scheffler J.A."/>
            <person name="Stelly D.M."/>
            <person name="Triplett B.A."/>
            <person name="Van Deynze A."/>
            <person name="Vaslin M.F."/>
            <person name="Waghmare V.N."/>
            <person name="Walford S.A."/>
            <person name="Wright R.J."/>
            <person name="Zaki E.A."/>
            <person name="Zhang T."/>
            <person name="Dennis E.S."/>
            <person name="Mayer K.F."/>
            <person name="Peterson D.G."/>
            <person name="Rokhsar D.S."/>
            <person name="Wang X."/>
            <person name="Schmutz J."/>
        </authorList>
    </citation>
    <scope>NUCLEOTIDE SEQUENCE [LARGE SCALE GENOMIC DNA]</scope>
</reference>
<protein>
    <submittedName>
        <fullName evidence="2">Uncharacterized protein</fullName>
    </submittedName>
</protein>
<keyword evidence="3" id="KW-1185">Reference proteome</keyword>
<dbReference type="AlphaFoldDB" id="A0A0D2RRE9"/>
<dbReference type="OMA" id="YMFLFEY"/>
<proteinExistence type="predicted"/>
<sequence length="72" mass="8504">MIQFSSMFLKDNLTNKQSITLTTNKEKKQTDNLNGKLCLLVQGQNMKQRSLTIVLVFVFYMFLFEYLIGNYR</sequence>
<evidence type="ECO:0000256" key="1">
    <source>
        <dbReference type="SAM" id="Phobius"/>
    </source>
</evidence>
<name>A0A0D2RRE9_GOSRA</name>
<evidence type="ECO:0000313" key="2">
    <source>
        <dbReference type="EMBL" id="KJB21700.1"/>
    </source>
</evidence>
<organism evidence="2 3">
    <name type="scientific">Gossypium raimondii</name>
    <name type="common">Peruvian cotton</name>
    <name type="synonym">Gossypium klotzschianum subsp. raimondii</name>
    <dbReference type="NCBI Taxonomy" id="29730"/>
    <lineage>
        <taxon>Eukaryota</taxon>
        <taxon>Viridiplantae</taxon>
        <taxon>Streptophyta</taxon>
        <taxon>Embryophyta</taxon>
        <taxon>Tracheophyta</taxon>
        <taxon>Spermatophyta</taxon>
        <taxon>Magnoliopsida</taxon>
        <taxon>eudicotyledons</taxon>
        <taxon>Gunneridae</taxon>
        <taxon>Pentapetalae</taxon>
        <taxon>rosids</taxon>
        <taxon>malvids</taxon>
        <taxon>Malvales</taxon>
        <taxon>Malvaceae</taxon>
        <taxon>Malvoideae</taxon>
        <taxon>Gossypium</taxon>
    </lineage>
</organism>
<dbReference type="Gramene" id="KJB21700">
    <property type="protein sequence ID" value="KJB21700"/>
    <property type="gene ID" value="B456_004G009600"/>
</dbReference>
<accession>A0A0D2RRE9</accession>
<keyword evidence="1" id="KW-1133">Transmembrane helix</keyword>
<dbReference type="EMBL" id="CM001743">
    <property type="protein sequence ID" value="KJB21700.1"/>
    <property type="molecule type" value="Genomic_DNA"/>
</dbReference>
<gene>
    <name evidence="2" type="ORF">B456_004G009600</name>
</gene>
<dbReference type="Proteomes" id="UP000032304">
    <property type="component" value="Chromosome 4"/>
</dbReference>
<feature type="transmembrane region" description="Helical" evidence="1">
    <location>
        <begin position="51"/>
        <end position="69"/>
    </location>
</feature>
<evidence type="ECO:0000313" key="3">
    <source>
        <dbReference type="Proteomes" id="UP000032304"/>
    </source>
</evidence>
<keyword evidence="1" id="KW-0812">Transmembrane</keyword>
<keyword evidence="1" id="KW-0472">Membrane</keyword>